<gene>
    <name evidence="3" type="ORF">F6U93_11240</name>
</gene>
<feature type="domain" description="DUF3298" evidence="1">
    <location>
        <begin position="159"/>
        <end position="227"/>
    </location>
</feature>
<organism evidence="3 4">
    <name type="scientific">Pseudotamlana haliotis</name>
    <dbReference type="NCBI Taxonomy" id="2614804"/>
    <lineage>
        <taxon>Bacteria</taxon>
        <taxon>Pseudomonadati</taxon>
        <taxon>Bacteroidota</taxon>
        <taxon>Flavobacteriia</taxon>
        <taxon>Flavobacteriales</taxon>
        <taxon>Flavobacteriaceae</taxon>
        <taxon>Pseudotamlana</taxon>
    </lineage>
</organism>
<dbReference type="PROSITE" id="PS51257">
    <property type="entry name" value="PROKAR_LIPOPROTEIN"/>
    <property type="match status" value="1"/>
</dbReference>
<protein>
    <submittedName>
        <fullName evidence="3">DUF3298 and DUF4163 domain-containing protein</fullName>
    </submittedName>
</protein>
<dbReference type="Pfam" id="PF13739">
    <property type="entry name" value="PdaC"/>
    <property type="match status" value="1"/>
</dbReference>
<dbReference type="Gene3D" id="3.90.640.20">
    <property type="entry name" value="Heat-shock cognate protein, ATPase"/>
    <property type="match status" value="1"/>
</dbReference>
<evidence type="ECO:0000259" key="2">
    <source>
        <dbReference type="Pfam" id="PF13739"/>
    </source>
</evidence>
<evidence type="ECO:0000259" key="1">
    <source>
        <dbReference type="Pfam" id="PF11738"/>
    </source>
</evidence>
<name>A0A6N6MDG3_9FLAO</name>
<dbReference type="AlphaFoldDB" id="A0A6N6MDG3"/>
<dbReference type="Gene3D" id="3.30.565.40">
    <property type="entry name" value="Fervidobacterium nodosum Rt17-B1 like"/>
    <property type="match status" value="1"/>
</dbReference>
<sequence length="238" mass="27017">MRYLKLFLFFTLFVLFSCEKEYTITFTENHLASKASENITINIPKAEGKASIVDPINTRIENHVIKSLQIGSSNSIQAKSIGASIDAFNNEFEAFKNDFPKTQQIWEAQIDGEVLYQSDQIISTSITAYTNTGGAHGILKISFLNFNSQNGSIISNSELFNDKEGVEKIAKPYYQNAIEDKNILSNPDEFTWPENIAYTEDGLVFLYNTYEIADYSEGVIEFKIPFDEVQPYLVFNNF</sequence>
<feature type="domain" description="Deacetylase PdaC" evidence="2">
    <location>
        <begin position="38"/>
        <end position="138"/>
    </location>
</feature>
<dbReference type="InterPro" id="IPR025303">
    <property type="entry name" value="PdaC"/>
</dbReference>
<dbReference type="Proteomes" id="UP000441333">
    <property type="component" value="Unassembled WGS sequence"/>
</dbReference>
<dbReference type="EMBL" id="WAAT01000048">
    <property type="protein sequence ID" value="KAB1067351.1"/>
    <property type="molecule type" value="Genomic_DNA"/>
</dbReference>
<accession>A0A6N6MDG3</accession>
<keyword evidence="4" id="KW-1185">Reference proteome</keyword>
<evidence type="ECO:0000313" key="4">
    <source>
        <dbReference type="Proteomes" id="UP000441333"/>
    </source>
</evidence>
<evidence type="ECO:0000313" key="3">
    <source>
        <dbReference type="EMBL" id="KAB1067351.1"/>
    </source>
</evidence>
<comment type="caution">
    <text evidence="3">The sequence shown here is derived from an EMBL/GenBank/DDBJ whole genome shotgun (WGS) entry which is preliminary data.</text>
</comment>
<reference evidence="3 4" key="1">
    <citation type="submission" date="2019-09" db="EMBL/GenBank/DDBJ databases">
        <authorList>
            <person name="Cao W.R."/>
        </authorList>
    </citation>
    <scope>NUCLEOTIDE SEQUENCE [LARGE SCALE GENOMIC DNA]</scope>
    <source>
        <strain evidence="3 4">B1N29</strain>
    </source>
</reference>
<dbReference type="Pfam" id="PF11738">
    <property type="entry name" value="DUF3298"/>
    <property type="match status" value="1"/>
</dbReference>
<dbReference type="InterPro" id="IPR037126">
    <property type="entry name" value="PdaC/RsiV-like_sf"/>
</dbReference>
<dbReference type="InterPro" id="IPR021729">
    <property type="entry name" value="DUF3298"/>
</dbReference>
<dbReference type="RefSeq" id="WP_150939845.1">
    <property type="nucleotide sequence ID" value="NZ_WAAT01000048.1"/>
</dbReference>
<proteinExistence type="predicted"/>